<dbReference type="InterPro" id="IPR001307">
    <property type="entry name" value="Thiosulphate_STrfase_CS"/>
</dbReference>
<dbReference type="SUPFAM" id="SSF52821">
    <property type="entry name" value="Rhodanese/Cell cycle control phosphatase"/>
    <property type="match status" value="2"/>
</dbReference>
<dbReference type="InterPro" id="IPR001763">
    <property type="entry name" value="Rhodanese-like_dom"/>
</dbReference>
<proteinExistence type="predicted"/>
<feature type="domain" description="Rhodanese" evidence="4">
    <location>
        <begin position="170"/>
        <end position="280"/>
    </location>
</feature>
<dbReference type="PROSITE" id="PS00683">
    <property type="entry name" value="RHODANESE_2"/>
    <property type="match status" value="1"/>
</dbReference>
<evidence type="ECO:0000256" key="3">
    <source>
        <dbReference type="RuleBase" id="RU000507"/>
    </source>
</evidence>
<evidence type="ECO:0000256" key="1">
    <source>
        <dbReference type="ARBA" id="ARBA00022679"/>
    </source>
</evidence>
<feature type="domain" description="Rhodanese" evidence="4">
    <location>
        <begin position="17"/>
        <end position="139"/>
    </location>
</feature>
<keyword evidence="2" id="KW-0677">Repeat</keyword>
<dbReference type="CDD" id="cd01449">
    <property type="entry name" value="TST_Repeat_2"/>
    <property type="match status" value="1"/>
</dbReference>
<evidence type="ECO:0000313" key="6">
    <source>
        <dbReference type="Proteomes" id="UP001596233"/>
    </source>
</evidence>
<dbReference type="GO" id="GO:0016740">
    <property type="term" value="F:transferase activity"/>
    <property type="evidence" value="ECO:0007669"/>
    <property type="project" value="UniProtKB-KW"/>
</dbReference>
<protein>
    <recommendedName>
        <fullName evidence="3">Sulfurtransferase</fullName>
    </recommendedName>
</protein>
<dbReference type="PANTHER" id="PTHR11364">
    <property type="entry name" value="THIOSULFATE SULFERTANSFERASE"/>
    <property type="match status" value="1"/>
</dbReference>
<accession>A0ABW1V6L8</accession>
<evidence type="ECO:0000256" key="2">
    <source>
        <dbReference type="ARBA" id="ARBA00022737"/>
    </source>
</evidence>
<dbReference type="PANTHER" id="PTHR11364:SF27">
    <property type="entry name" value="SULFURTRANSFERASE"/>
    <property type="match status" value="1"/>
</dbReference>
<dbReference type="Proteomes" id="UP001596233">
    <property type="component" value="Unassembled WGS sequence"/>
</dbReference>
<organism evidence="5 6">
    <name type="scientific">Paenibacillus septentrionalis</name>
    <dbReference type="NCBI Taxonomy" id="429342"/>
    <lineage>
        <taxon>Bacteria</taxon>
        <taxon>Bacillati</taxon>
        <taxon>Bacillota</taxon>
        <taxon>Bacilli</taxon>
        <taxon>Bacillales</taxon>
        <taxon>Paenibacillaceae</taxon>
        <taxon>Paenibacillus</taxon>
    </lineage>
</organism>
<keyword evidence="6" id="KW-1185">Reference proteome</keyword>
<dbReference type="Gene3D" id="3.40.250.10">
    <property type="entry name" value="Rhodanese-like domain"/>
    <property type="match status" value="2"/>
</dbReference>
<dbReference type="Pfam" id="PF00581">
    <property type="entry name" value="Rhodanese"/>
    <property type="match status" value="2"/>
</dbReference>
<evidence type="ECO:0000313" key="5">
    <source>
        <dbReference type="EMBL" id="MFC6333603.1"/>
    </source>
</evidence>
<dbReference type="RefSeq" id="WP_379235901.1">
    <property type="nucleotide sequence ID" value="NZ_JBHSTE010000004.1"/>
</dbReference>
<dbReference type="PROSITE" id="PS50206">
    <property type="entry name" value="RHODANESE_3"/>
    <property type="match status" value="2"/>
</dbReference>
<dbReference type="InterPro" id="IPR045078">
    <property type="entry name" value="TST/MPST-like"/>
</dbReference>
<sequence>MYFVSNDWLLQRIEQQATDSIVIVDTRYDLSDVDAGELAYRQGHIAGAHYASLSHDLSSAKRLDGVGGRHPLPEPETFAAFAASIGIRDGVSVVAYDDQGGAMASRLRWLLEWIGFKGEVAVLEHGYKGWVEAGLPVDAAIPKRLDAEPMPVIRNDDMVLSLEQVKERVGKPGVVLIDSRDGARYRGEHEPIDRAAGHIPTAINHFWQEGKRADGSWKTPEEQAERFKGIPRDANVVVYCGSGVTATPNVFALREAGYQHVQLYAGSWSEWSASPDNPVETGEK</sequence>
<dbReference type="CDD" id="cd01448">
    <property type="entry name" value="TST_Repeat_1"/>
    <property type="match status" value="1"/>
</dbReference>
<keyword evidence="1 3" id="KW-0808">Transferase</keyword>
<dbReference type="SMART" id="SM00450">
    <property type="entry name" value="RHOD"/>
    <property type="match status" value="2"/>
</dbReference>
<dbReference type="InterPro" id="IPR036873">
    <property type="entry name" value="Rhodanese-like_dom_sf"/>
</dbReference>
<reference evidence="6" key="1">
    <citation type="journal article" date="2019" name="Int. J. Syst. Evol. Microbiol.">
        <title>The Global Catalogue of Microorganisms (GCM) 10K type strain sequencing project: providing services to taxonomists for standard genome sequencing and annotation.</title>
        <authorList>
            <consortium name="The Broad Institute Genomics Platform"/>
            <consortium name="The Broad Institute Genome Sequencing Center for Infectious Disease"/>
            <person name="Wu L."/>
            <person name="Ma J."/>
        </authorList>
    </citation>
    <scope>NUCLEOTIDE SEQUENCE [LARGE SCALE GENOMIC DNA]</scope>
    <source>
        <strain evidence="6">PCU 280</strain>
    </source>
</reference>
<gene>
    <name evidence="5" type="ORF">ACFP56_13325</name>
</gene>
<comment type="caution">
    <text evidence="5">The sequence shown here is derived from an EMBL/GenBank/DDBJ whole genome shotgun (WGS) entry which is preliminary data.</text>
</comment>
<evidence type="ECO:0000259" key="4">
    <source>
        <dbReference type="PROSITE" id="PS50206"/>
    </source>
</evidence>
<dbReference type="EMBL" id="JBHSTE010000004">
    <property type="protein sequence ID" value="MFC6333603.1"/>
    <property type="molecule type" value="Genomic_DNA"/>
</dbReference>
<name>A0ABW1V6L8_9BACL</name>